<dbReference type="GO" id="GO:0032153">
    <property type="term" value="C:cell division site"/>
    <property type="evidence" value="ECO:0007669"/>
    <property type="project" value="UniProtKB-UniRule"/>
</dbReference>
<evidence type="ECO:0000313" key="10">
    <source>
        <dbReference type="Proteomes" id="UP000740727"/>
    </source>
</evidence>
<dbReference type="Pfam" id="PF12327">
    <property type="entry name" value="FtsZ_C"/>
    <property type="match status" value="1"/>
</dbReference>
<keyword evidence="4 6" id="KW-0131">Cell cycle</keyword>
<organism evidence="9 10">
    <name type="scientific">Candidatus Fonsibacter lacus</name>
    <dbReference type="NCBI Taxonomy" id="2576439"/>
    <lineage>
        <taxon>Bacteria</taxon>
        <taxon>Pseudomonadati</taxon>
        <taxon>Pseudomonadota</taxon>
        <taxon>Alphaproteobacteria</taxon>
        <taxon>Candidatus Pelagibacterales</taxon>
        <taxon>Candidatus Pelagibacterales incertae sedis</taxon>
        <taxon>Candidatus Fonsibacter</taxon>
    </lineage>
</organism>
<dbReference type="PRINTS" id="PR00423">
    <property type="entry name" value="CELLDVISFTSZ"/>
</dbReference>
<evidence type="ECO:0000256" key="6">
    <source>
        <dbReference type="RuleBase" id="RU000631"/>
    </source>
</evidence>
<dbReference type="SMART" id="SM00864">
    <property type="entry name" value="Tubulin"/>
    <property type="match status" value="1"/>
</dbReference>
<dbReference type="Proteomes" id="UP000740727">
    <property type="component" value="Unassembled WGS sequence"/>
</dbReference>
<dbReference type="AlphaFoldDB" id="A0A965GDG8"/>
<dbReference type="InterPro" id="IPR018316">
    <property type="entry name" value="Tubulin/FtsZ_2-layer-sand-dom"/>
</dbReference>
<dbReference type="InterPro" id="IPR003008">
    <property type="entry name" value="Tubulin_FtsZ_GTPase"/>
</dbReference>
<dbReference type="Gene3D" id="3.40.50.1440">
    <property type="entry name" value="Tubulin/FtsZ, GTPase domain"/>
    <property type="match status" value="1"/>
</dbReference>
<evidence type="ECO:0000259" key="7">
    <source>
        <dbReference type="SMART" id="SM00864"/>
    </source>
</evidence>
<dbReference type="InterPro" id="IPR000158">
    <property type="entry name" value="Cell_div_FtsZ"/>
</dbReference>
<dbReference type="GO" id="GO:0051258">
    <property type="term" value="P:protein polymerization"/>
    <property type="evidence" value="ECO:0007669"/>
    <property type="project" value="UniProtKB-UniRule"/>
</dbReference>
<dbReference type="SMART" id="SM00865">
    <property type="entry name" value="Tubulin_C"/>
    <property type="match status" value="1"/>
</dbReference>
<evidence type="ECO:0000313" key="9">
    <source>
        <dbReference type="EMBL" id="NBR93575.1"/>
    </source>
</evidence>
<gene>
    <name evidence="4 9" type="primary">ftsZ</name>
    <name evidence="9" type="ORF">EBT44_01775</name>
</gene>
<keyword evidence="4 6" id="KW-0132">Cell division</keyword>
<feature type="binding site" evidence="4">
    <location>
        <begin position="18"/>
        <end position="22"/>
    </location>
    <ligand>
        <name>GTP</name>
        <dbReference type="ChEBI" id="CHEBI:37565"/>
    </ligand>
</feature>
<sequence>MVTPQNYLAVIKVVGIGGGGVNAVNRMIDVGLKGVEFIAINTDAQALLMSDADVKLDIGRAVTRGLGAGASPDVGRQAAADHEEEIKEVLRGADMVFVTAGEGGGTGTGGAPIVARIARELGALTVGVVTRPFTFEGKRRAAQADEGISALRKEVDTLIVIPNDRLLSISDRTITALEAFKSADQVLLAGVQGITDLITTPGLINLDFADVRSVMYGAGSALMGIGSARGENRATRAAESAIASPLLEASIDGAHGVLLSIAGGSDLGLFEISEAAELVAASAHPDANIIYGTVIDDALGDEVRVTVIAAGFESGEPTKIDVPVIETPVAPIREKNDPVEVAATLPSGSALGGGATRKRIIFEEDGTVDELDVPDFLK</sequence>
<dbReference type="PROSITE" id="PS01134">
    <property type="entry name" value="FTSZ_1"/>
    <property type="match status" value="1"/>
</dbReference>
<evidence type="ECO:0000259" key="8">
    <source>
        <dbReference type="SMART" id="SM00865"/>
    </source>
</evidence>
<dbReference type="InterPro" id="IPR036525">
    <property type="entry name" value="Tubulin/FtsZ_GTPase_sf"/>
</dbReference>
<reference evidence="9" key="1">
    <citation type="submission" date="2018-10" db="EMBL/GenBank/DDBJ databases">
        <title>Iterative Subtractive Binning of Freshwater Chronoseries Metagenomes Recovers Nearly Complete Genomes from over Four Hundred Novel Species.</title>
        <authorList>
            <person name="Rodriguez-R L.M."/>
            <person name="Tsementzi D."/>
            <person name="Luo C."/>
            <person name="Konstantinidis K.T."/>
        </authorList>
    </citation>
    <scope>NUCLEOTIDE SEQUENCE</scope>
    <source>
        <strain evidence="9">WB5_2A_028</strain>
    </source>
</reference>
<dbReference type="GO" id="GO:0005525">
    <property type="term" value="F:GTP binding"/>
    <property type="evidence" value="ECO:0007669"/>
    <property type="project" value="UniProtKB-UniRule"/>
</dbReference>
<feature type="domain" description="Tubulin/FtsZ GTPase" evidence="7">
    <location>
        <begin position="10"/>
        <end position="202"/>
    </location>
</feature>
<comment type="subcellular location">
    <subcellularLocation>
        <location evidence="4">Cytoplasm</location>
    </subcellularLocation>
    <text evidence="4">Assembles at midcell at the inner surface of the cytoplasmic membrane.</text>
</comment>
<dbReference type="PANTHER" id="PTHR30314:SF3">
    <property type="entry name" value="MITOCHONDRIAL DIVISION PROTEIN FSZA"/>
    <property type="match status" value="1"/>
</dbReference>
<dbReference type="InterPro" id="IPR024757">
    <property type="entry name" value="FtsZ_C"/>
</dbReference>
<comment type="caution">
    <text evidence="9">The sequence shown here is derived from an EMBL/GenBank/DDBJ whole genome shotgun (WGS) entry which is preliminary data.</text>
</comment>
<name>A0A965GDG8_9PROT</name>
<proteinExistence type="inferred from homology"/>
<evidence type="ECO:0000256" key="5">
    <source>
        <dbReference type="NCBIfam" id="TIGR00065"/>
    </source>
</evidence>
<feature type="binding site" evidence="4">
    <location>
        <position position="136"/>
    </location>
    <ligand>
        <name>GTP</name>
        <dbReference type="ChEBI" id="CHEBI:37565"/>
    </ligand>
</feature>
<keyword evidence="4" id="KW-0963">Cytoplasm</keyword>
<feature type="binding site" evidence="4">
    <location>
        <position position="140"/>
    </location>
    <ligand>
        <name>GTP</name>
        <dbReference type="ChEBI" id="CHEBI:37565"/>
    </ligand>
</feature>
<protein>
    <recommendedName>
        <fullName evidence="4 5">Cell division protein FtsZ</fullName>
    </recommendedName>
</protein>
<keyword evidence="4 6" id="KW-0717">Septation</keyword>
<evidence type="ECO:0000256" key="1">
    <source>
        <dbReference type="ARBA" id="ARBA00009690"/>
    </source>
</evidence>
<comment type="function">
    <text evidence="4 6">Essential cell division protein that forms a contractile ring structure (Z ring) at the future cell division site. The regulation of the ring assembly controls the timing and the location of cell division. One of the functions of the FtsZ ring is to recruit other cell division proteins to the septum to produce a new cell wall between the dividing cells. Binds GTP and shows GTPase activity.</text>
</comment>
<dbReference type="SUPFAM" id="SSF52490">
    <property type="entry name" value="Tubulin nucleotide-binding domain-like"/>
    <property type="match status" value="1"/>
</dbReference>
<dbReference type="GO" id="GO:0005737">
    <property type="term" value="C:cytoplasm"/>
    <property type="evidence" value="ECO:0007669"/>
    <property type="project" value="UniProtKB-SubCell"/>
</dbReference>
<evidence type="ECO:0000256" key="4">
    <source>
        <dbReference type="HAMAP-Rule" id="MF_00909"/>
    </source>
</evidence>
<comment type="similarity">
    <text evidence="1 4 6">Belongs to the FtsZ family.</text>
</comment>
<dbReference type="GO" id="GO:0043093">
    <property type="term" value="P:FtsZ-dependent cytokinesis"/>
    <property type="evidence" value="ECO:0007669"/>
    <property type="project" value="UniProtKB-UniRule"/>
</dbReference>
<keyword evidence="3 4" id="KW-0342">GTP-binding</keyword>
<dbReference type="InterPro" id="IPR008280">
    <property type="entry name" value="Tub_FtsZ_C"/>
</dbReference>
<dbReference type="InterPro" id="IPR037103">
    <property type="entry name" value="Tubulin/FtsZ-like_C"/>
</dbReference>
<dbReference type="SUPFAM" id="SSF55307">
    <property type="entry name" value="Tubulin C-terminal domain-like"/>
    <property type="match status" value="1"/>
</dbReference>
<dbReference type="EMBL" id="RFXN01000011">
    <property type="protein sequence ID" value="NBR93575.1"/>
    <property type="molecule type" value="Genomic_DNA"/>
</dbReference>
<dbReference type="CDD" id="cd02201">
    <property type="entry name" value="FtsZ_type1"/>
    <property type="match status" value="1"/>
</dbReference>
<dbReference type="InterPro" id="IPR045061">
    <property type="entry name" value="FtsZ/CetZ"/>
</dbReference>
<feature type="binding site" evidence="4">
    <location>
        <begin position="105"/>
        <end position="107"/>
    </location>
    <ligand>
        <name>GTP</name>
        <dbReference type="ChEBI" id="CHEBI:37565"/>
    </ligand>
</feature>
<evidence type="ECO:0000256" key="3">
    <source>
        <dbReference type="ARBA" id="ARBA00023134"/>
    </source>
</evidence>
<dbReference type="InterPro" id="IPR020805">
    <property type="entry name" value="Cell_div_FtsZ_CS"/>
</dbReference>
<dbReference type="HAMAP" id="MF_00909">
    <property type="entry name" value="FtsZ"/>
    <property type="match status" value="1"/>
</dbReference>
<dbReference type="Pfam" id="PF00091">
    <property type="entry name" value="Tubulin"/>
    <property type="match status" value="1"/>
</dbReference>
<comment type="subunit">
    <text evidence="4">Homodimer. Polymerizes to form a dynamic ring structure in a strictly GTP-dependent manner. Interacts directly with several other division proteins.</text>
</comment>
<accession>A0A965GDG8</accession>
<dbReference type="FunFam" id="3.40.50.1440:FF:000001">
    <property type="entry name" value="Cell division protein FtsZ"/>
    <property type="match status" value="1"/>
</dbReference>
<dbReference type="PROSITE" id="PS01135">
    <property type="entry name" value="FTSZ_2"/>
    <property type="match status" value="1"/>
</dbReference>
<dbReference type="Gene3D" id="3.30.1330.20">
    <property type="entry name" value="Tubulin/FtsZ, C-terminal domain"/>
    <property type="match status" value="1"/>
</dbReference>
<feature type="domain" description="Tubulin/FtsZ 2-layer sandwich" evidence="8">
    <location>
        <begin position="204"/>
        <end position="321"/>
    </location>
</feature>
<feature type="binding site" evidence="4">
    <location>
        <position position="184"/>
    </location>
    <ligand>
        <name>GTP</name>
        <dbReference type="ChEBI" id="CHEBI:37565"/>
    </ligand>
</feature>
<dbReference type="GO" id="GO:0003924">
    <property type="term" value="F:GTPase activity"/>
    <property type="evidence" value="ECO:0007669"/>
    <property type="project" value="UniProtKB-UniRule"/>
</dbReference>
<keyword evidence="2 4" id="KW-0547">Nucleotide-binding</keyword>
<dbReference type="GO" id="GO:0000917">
    <property type="term" value="P:division septum assembly"/>
    <property type="evidence" value="ECO:0007669"/>
    <property type="project" value="UniProtKB-KW"/>
</dbReference>
<dbReference type="PANTHER" id="PTHR30314">
    <property type="entry name" value="CELL DIVISION PROTEIN FTSZ-RELATED"/>
    <property type="match status" value="1"/>
</dbReference>
<evidence type="ECO:0000256" key="2">
    <source>
        <dbReference type="ARBA" id="ARBA00022741"/>
    </source>
</evidence>
<dbReference type="NCBIfam" id="TIGR00065">
    <property type="entry name" value="ftsZ"/>
    <property type="match status" value="1"/>
</dbReference>